<dbReference type="GeneID" id="303675765"/>
<dbReference type="AlphaFoldDB" id="A0A381JTD4"/>
<evidence type="ECO:0000313" key="4">
    <source>
        <dbReference type="Proteomes" id="UP000185725"/>
    </source>
</evidence>
<reference evidence="3 5" key="2">
    <citation type="submission" date="2018-06" db="EMBL/GenBank/DDBJ databases">
        <authorList>
            <consortium name="Pathogen Informatics"/>
            <person name="Doyle S."/>
        </authorList>
    </citation>
    <scope>NUCLEOTIDE SEQUENCE [LARGE SCALE GENOMIC DNA]</scope>
    <source>
        <strain evidence="3 5">NCTC13560</strain>
    </source>
</reference>
<evidence type="ECO:0000313" key="2">
    <source>
        <dbReference type="EMBL" id="SIQ47054.1"/>
    </source>
</evidence>
<keyword evidence="4" id="KW-1185">Reference proteome</keyword>
<gene>
    <name evidence="3" type="ORF">NCTC13560_03755</name>
    <name evidence="2" type="ORF">SAMN05421682_105133</name>
</gene>
<name>A0A381JTD4_9FLAO</name>
<dbReference type="PROSITE" id="PS51257">
    <property type="entry name" value="PROKAR_LIPOPROTEIN"/>
    <property type="match status" value="1"/>
</dbReference>
<dbReference type="Proteomes" id="UP000185725">
    <property type="component" value="Unassembled WGS sequence"/>
</dbReference>
<protein>
    <recommendedName>
        <fullName evidence="6">Lipoprotein</fullName>
    </recommendedName>
</protein>
<reference evidence="2 4" key="1">
    <citation type="submission" date="2017-01" db="EMBL/GenBank/DDBJ databases">
        <authorList>
            <person name="Varghese N."/>
            <person name="Submissions S."/>
        </authorList>
    </citation>
    <scope>NUCLEOTIDE SEQUENCE [LARGE SCALE GENOMIC DNA]</scope>
    <source>
        <strain evidence="2 4">ATCC 27950</strain>
    </source>
</reference>
<evidence type="ECO:0000313" key="5">
    <source>
        <dbReference type="Proteomes" id="UP000255231"/>
    </source>
</evidence>
<dbReference type="EMBL" id="FTMF01000005">
    <property type="protein sequence ID" value="SIQ47054.1"/>
    <property type="molecule type" value="Genomic_DNA"/>
</dbReference>
<evidence type="ECO:0000313" key="3">
    <source>
        <dbReference type="EMBL" id="SUY53804.1"/>
    </source>
</evidence>
<evidence type="ECO:0008006" key="6">
    <source>
        <dbReference type="Google" id="ProtNLM"/>
    </source>
</evidence>
<accession>A0A381JTD4</accession>
<dbReference type="EMBL" id="UFVS01000002">
    <property type="protein sequence ID" value="SUY53804.1"/>
    <property type="molecule type" value="Genomic_DNA"/>
</dbReference>
<proteinExistence type="predicted"/>
<feature type="signal peptide" evidence="1">
    <location>
        <begin position="1"/>
        <end position="23"/>
    </location>
</feature>
<dbReference type="RefSeq" id="WP_076560221.1">
    <property type="nucleotide sequence ID" value="NZ_CP033929.1"/>
</dbReference>
<evidence type="ECO:0000256" key="1">
    <source>
        <dbReference type="SAM" id="SignalP"/>
    </source>
</evidence>
<feature type="chain" id="PRO_5016847318" description="Lipoprotein" evidence="1">
    <location>
        <begin position="24"/>
        <end position="255"/>
    </location>
</feature>
<sequence>MKKIKKSNFVITLLLLLFTISCSNERNDEISTDMEKYSLKNETLKSLSPFSIGHKINEIKIKKNSLSSYTITTTRYEEDNTGHKNDIFEITLAEDILNISGNFYSINYDVEKNEKTNQIYFSKNGKKEIISEDFINTISGNDLHALNRLVALYIELYDNSIKKMGPETDVLAKKSCAKFESGIGFTGTASSIRSVEDAQAYIDSGHGDCKIAGTDTSCALGSHICASTTTLQCFGGSCSGGGGSGGGGGWKVSNK</sequence>
<keyword evidence="1" id="KW-0732">Signal</keyword>
<dbReference type="OrthoDB" id="1358056at2"/>
<dbReference type="Proteomes" id="UP000255231">
    <property type="component" value="Unassembled WGS sequence"/>
</dbReference>
<dbReference type="KEGG" id="cil:EG358_18860"/>
<organism evidence="3 5">
    <name type="scientific">Chryseobacterium indoltheticum</name>
    <dbReference type="NCBI Taxonomy" id="254"/>
    <lineage>
        <taxon>Bacteria</taxon>
        <taxon>Pseudomonadati</taxon>
        <taxon>Bacteroidota</taxon>
        <taxon>Flavobacteriia</taxon>
        <taxon>Flavobacteriales</taxon>
        <taxon>Weeksellaceae</taxon>
        <taxon>Chryseobacterium group</taxon>
        <taxon>Chryseobacterium</taxon>
    </lineage>
</organism>